<comment type="caution">
    <text evidence="2">The sequence shown here is derived from an EMBL/GenBank/DDBJ whole genome shotgun (WGS) entry which is preliminary data.</text>
</comment>
<sequence length="185" mass="20640">MKKNRIDCKEPEVRVGGFRGGSRFDVLAELQDPILQRYGTFDEEPKIIGKKDVHNTSWQMAELGRIGPLGSGSVVGPNWADVGQTRPRLVGRWTGCCWAELDDWAGPLPDWAELLDARTGLLGGMPVQLGNHKAPIKKETEKQRDENGRSERQRRGDFRLRGGSRRSAGVGIEVRSPGRIRIEDV</sequence>
<evidence type="ECO:0000313" key="3">
    <source>
        <dbReference type="Proteomes" id="UP000197138"/>
    </source>
</evidence>
<name>A0A218W804_PUNGR</name>
<proteinExistence type="predicted"/>
<accession>A0A218W804</accession>
<organism evidence="2 3">
    <name type="scientific">Punica granatum</name>
    <name type="common">Pomegranate</name>
    <dbReference type="NCBI Taxonomy" id="22663"/>
    <lineage>
        <taxon>Eukaryota</taxon>
        <taxon>Viridiplantae</taxon>
        <taxon>Streptophyta</taxon>
        <taxon>Embryophyta</taxon>
        <taxon>Tracheophyta</taxon>
        <taxon>Spermatophyta</taxon>
        <taxon>Magnoliopsida</taxon>
        <taxon>eudicotyledons</taxon>
        <taxon>Gunneridae</taxon>
        <taxon>Pentapetalae</taxon>
        <taxon>rosids</taxon>
        <taxon>malvids</taxon>
        <taxon>Myrtales</taxon>
        <taxon>Lythraceae</taxon>
        <taxon>Punica</taxon>
    </lineage>
</organism>
<dbReference type="Proteomes" id="UP000197138">
    <property type="component" value="Unassembled WGS sequence"/>
</dbReference>
<evidence type="ECO:0000256" key="1">
    <source>
        <dbReference type="SAM" id="MobiDB-lite"/>
    </source>
</evidence>
<reference evidence="3" key="1">
    <citation type="journal article" date="2017" name="Plant J.">
        <title>The pomegranate (Punica granatum L.) genome and the genomics of punicalagin biosynthesis.</title>
        <authorList>
            <person name="Qin G."/>
            <person name="Xu C."/>
            <person name="Ming R."/>
            <person name="Tang H."/>
            <person name="Guyot R."/>
            <person name="Kramer E.M."/>
            <person name="Hu Y."/>
            <person name="Yi X."/>
            <person name="Qi Y."/>
            <person name="Xu X."/>
            <person name="Gao Z."/>
            <person name="Pan H."/>
            <person name="Jian J."/>
            <person name="Tian Y."/>
            <person name="Yue Z."/>
            <person name="Xu Y."/>
        </authorList>
    </citation>
    <scope>NUCLEOTIDE SEQUENCE [LARGE SCALE GENOMIC DNA]</scope>
    <source>
        <strain evidence="3">cv. Dabenzi</strain>
    </source>
</reference>
<protein>
    <submittedName>
        <fullName evidence="2">Uncharacterized protein</fullName>
    </submittedName>
</protein>
<feature type="region of interest" description="Disordered" evidence="1">
    <location>
        <begin position="126"/>
        <end position="172"/>
    </location>
</feature>
<dbReference type="AlphaFoldDB" id="A0A218W804"/>
<feature type="compositionally biased region" description="Basic and acidic residues" evidence="1">
    <location>
        <begin position="136"/>
        <end position="160"/>
    </location>
</feature>
<evidence type="ECO:0000313" key="2">
    <source>
        <dbReference type="EMBL" id="OWM68619.1"/>
    </source>
</evidence>
<dbReference type="EMBL" id="MTKT01004950">
    <property type="protein sequence ID" value="OWM68619.1"/>
    <property type="molecule type" value="Genomic_DNA"/>
</dbReference>
<gene>
    <name evidence="2" type="ORF">CDL15_Pgr023584</name>
</gene>